<dbReference type="AlphaFoldDB" id="A0A2T1A049"/>
<comment type="caution">
    <text evidence="4">The sequence shown here is derived from an EMBL/GenBank/DDBJ whole genome shotgun (WGS) entry which is preliminary data.</text>
</comment>
<dbReference type="PANTHER" id="PTHR46429">
    <property type="entry name" value="23S RRNA (GUANOSINE-2'-O-)-METHYLTRANSFERASE RLMB"/>
    <property type="match status" value="1"/>
</dbReference>
<name>A0A2T1A049_9ACTN</name>
<dbReference type="PANTHER" id="PTHR46429:SF1">
    <property type="entry name" value="23S RRNA (GUANOSINE-2'-O-)-METHYLTRANSFERASE RLMB"/>
    <property type="match status" value="1"/>
</dbReference>
<dbReference type="Proteomes" id="UP000237752">
    <property type="component" value="Unassembled WGS sequence"/>
</dbReference>
<dbReference type="Gene3D" id="3.40.1280.10">
    <property type="match status" value="1"/>
</dbReference>
<organism evidence="4 5">
    <name type="scientific">Antricoccus suffuscus</name>
    <dbReference type="NCBI Taxonomy" id="1629062"/>
    <lineage>
        <taxon>Bacteria</taxon>
        <taxon>Bacillati</taxon>
        <taxon>Actinomycetota</taxon>
        <taxon>Actinomycetes</taxon>
        <taxon>Geodermatophilales</taxon>
        <taxon>Antricoccaceae</taxon>
        <taxon>Antricoccus</taxon>
    </lineage>
</organism>
<proteinExistence type="predicted"/>
<evidence type="ECO:0000256" key="1">
    <source>
        <dbReference type="ARBA" id="ARBA00022603"/>
    </source>
</evidence>
<dbReference type="GO" id="GO:0003723">
    <property type="term" value="F:RNA binding"/>
    <property type="evidence" value="ECO:0007669"/>
    <property type="project" value="InterPro"/>
</dbReference>
<dbReference type="SUPFAM" id="SSF75217">
    <property type="entry name" value="alpha/beta knot"/>
    <property type="match status" value="1"/>
</dbReference>
<keyword evidence="1 4" id="KW-0489">Methyltransferase</keyword>
<sequence length="192" mass="20629">MSQFRGTDLKRLHRGWKRTYPEPLGLILESVASPWNVGALVRTAAAMGIDHLYLVGDTATPRSPKTQKTALGTDRYLKWTTYDDIAAAIAAARADGYYIVALELASESKPLHTLDLDRPVAILSGHEDRGVTPAALAAADAVGFVPQVGRVGSLNVATATSIAIYEARRQHWAKLSTPPVFGDHGDESAPEV</sequence>
<dbReference type="GO" id="GO:0008173">
    <property type="term" value="F:RNA methyltransferase activity"/>
    <property type="evidence" value="ECO:0007669"/>
    <property type="project" value="InterPro"/>
</dbReference>
<evidence type="ECO:0000313" key="4">
    <source>
        <dbReference type="EMBL" id="PRZ41904.1"/>
    </source>
</evidence>
<reference evidence="4 5" key="1">
    <citation type="submission" date="2018-03" db="EMBL/GenBank/DDBJ databases">
        <title>Genomic Encyclopedia of Archaeal and Bacterial Type Strains, Phase II (KMG-II): from individual species to whole genera.</title>
        <authorList>
            <person name="Goeker M."/>
        </authorList>
    </citation>
    <scope>NUCLEOTIDE SEQUENCE [LARGE SCALE GENOMIC DNA]</scope>
    <source>
        <strain evidence="4 5">DSM 100065</strain>
    </source>
</reference>
<dbReference type="GO" id="GO:0005829">
    <property type="term" value="C:cytosol"/>
    <property type="evidence" value="ECO:0007669"/>
    <property type="project" value="TreeGrafter"/>
</dbReference>
<evidence type="ECO:0000313" key="5">
    <source>
        <dbReference type="Proteomes" id="UP000237752"/>
    </source>
</evidence>
<feature type="domain" description="tRNA/rRNA methyltransferase SpoU type" evidence="3">
    <location>
        <begin position="25"/>
        <end position="165"/>
    </location>
</feature>
<keyword evidence="2 4" id="KW-0808">Transferase</keyword>
<keyword evidence="5" id="KW-1185">Reference proteome</keyword>
<dbReference type="InterPro" id="IPR001537">
    <property type="entry name" value="SpoU_MeTrfase"/>
</dbReference>
<dbReference type="GO" id="GO:0006396">
    <property type="term" value="P:RNA processing"/>
    <property type="evidence" value="ECO:0007669"/>
    <property type="project" value="InterPro"/>
</dbReference>
<dbReference type="GO" id="GO:0032259">
    <property type="term" value="P:methylation"/>
    <property type="evidence" value="ECO:0007669"/>
    <property type="project" value="UniProtKB-KW"/>
</dbReference>
<accession>A0A2T1A049</accession>
<dbReference type="EMBL" id="PVUE01000007">
    <property type="protein sequence ID" value="PRZ41904.1"/>
    <property type="molecule type" value="Genomic_DNA"/>
</dbReference>
<protein>
    <submittedName>
        <fullName evidence="4">tRNA (Guanosine-2'-O-)-methyltransferase</fullName>
    </submittedName>
</protein>
<dbReference type="InterPro" id="IPR029028">
    <property type="entry name" value="Alpha/beta_knot_MTases"/>
</dbReference>
<dbReference type="InterPro" id="IPR029026">
    <property type="entry name" value="tRNA_m1G_MTases_N"/>
</dbReference>
<evidence type="ECO:0000256" key="2">
    <source>
        <dbReference type="ARBA" id="ARBA00022679"/>
    </source>
</evidence>
<dbReference type="Pfam" id="PF00588">
    <property type="entry name" value="SpoU_methylase"/>
    <property type="match status" value="1"/>
</dbReference>
<gene>
    <name evidence="4" type="ORF">CLV47_10730</name>
</gene>
<evidence type="ECO:0000259" key="3">
    <source>
        <dbReference type="Pfam" id="PF00588"/>
    </source>
</evidence>
<dbReference type="OrthoDB" id="9785673at2"/>
<dbReference type="RefSeq" id="WP_106348868.1">
    <property type="nucleotide sequence ID" value="NZ_PVUE01000007.1"/>
</dbReference>
<dbReference type="InterPro" id="IPR004441">
    <property type="entry name" value="rRNA_MeTrfase_TrmH"/>
</dbReference>